<accession>A0A3E2GSU9</accession>
<dbReference type="GO" id="GO:0006351">
    <property type="term" value="P:DNA-templated transcription"/>
    <property type="evidence" value="ECO:0007669"/>
    <property type="project" value="InterPro"/>
</dbReference>
<dbReference type="PANTHER" id="PTHR31001">
    <property type="entry name" value="UNCHARACTERIZED TRANSCRIPTIONAL REGULATORY PROTEIN"/>
    <property type="match status" value="1"/>
</dbReference>
<feature type="non-terminal residue" evidence="5">
    <location>
        <position position="818"/>
    </location>
</feature>
<proteinExistence type="predicted"/>
<feature type="non-terminal residue" evidence="5">
    <location>
        <position position="1"/>
    </location>
</feature>
<evidence type="ECO:0000313" key="5">
    <source>
        <dbReference type="EMBL" id="RFU24179.1"/>
    </source>
</evidence>
<dbReference type="InterPro" id="IPR050613">
    <property type="entry name" value="Sec_Metabolite_Reg"/>
</dbReference>
<dbReference type="STRING" id="5539.A0A3E2GSU9"/>
<feature type="region of interest" description="Disordered" evidence="3">
    <location>
        <begin position="1"/>
        <end position="94"/>
    </location>
</feature>
<feature type="compositionally biased region" description="Low complexity" evidence="3">
    <location>
        <begin position="13"/>
        <end position="24"/>
    </location>
</feature>
<dbReference type="AlphaFoldDB" id="A0A3E2GSU9"/>
<evidence type="ECO:0000256" key="1">
    <source>
        <dbReference type="ARBA" id="ARBA00004123"/>
    </source>
</evidence>
<sequence length="818" mass="90258">MKPKPAIASESGRNSNSAARTRAAPKQLPARGSQQQPDTRREKAPDVSAISPRWGSKASDARIGRRHATFESSPLFNHAPFNEHPPRLAGVDSSSFQPMQHRDISESDDKSQQPAAMNKSILEGDMSVPPDAAGRLADRQRYPGSGSEEDENDLSPTGYMGPGTSSRSLQYVGGAFWALISGQEPLCDTFINATNVSPRTKAQLGHDAAGLVNLLKEIPTKAVCDLFVSSFLVGVRSIYPLIHLPTFCRDYDMFWRWYMHSDPSTFDLLIDDPTFIPLLLSALFCGAVAAPATFWSGARPLACLDIDTTIDQLRKAYLKGLDYCEYTRRPTLNTLVAAILGHCCSRPAGDGFDDHSFISTVVRVAQNMGLHRDHAPPGLDSTARETRRHIWWHVVCLDTQHFLRYGSQSYCGTEGSQWDVQMVYEASDESIPEPQLGPSAPAPALNLRRATVMTVFAIGRYETARFMHTLLNRVNSCHPFNQADFYVFLGEYKKLYSKVDALINRLPAQGIPEQGFLPFWMASASTLTHEPPHMDRSKDPCAFTAWARAVLTTLLKGSLLGLQKIFLGHPSLTSEQNDELWTSTFRLSVDFIRHVLQILRVQAFAPYFWFLTSNVSAFQAIFLILSYLKNNPSSQEGQLARSLVDEILKILSPSTGSRSPVLAAQQSSRPTDPDTVWYLLKAMHIESDTQEVRQRSMTPKKSQSIDYKARASQTSSHSNSITVSAPTSQSRQSEQTSTVMSFAPSHQKNPQASVLTGDMASSGLDFGSFSQDVISTGSTTGSQAPWELDSFFDSADLDFWSGILSQGSEDLIMAGDLS</sequence>
<evidence type="ECO:0000256" key="3">
    <source>
        <dbReference type="SAM" id="MobiDB-lite"/>
    </source>
</evidence>
<dbReference type="CDD" id="cd12148">
    <property type="entry name" value="fungal_TF_MHR"/>
    <property type="match status" value="1"/>
</dbReference>
<comment type="subcellular location">
    <subcellularLocation>
        <location evidence="1">Nucleus</location>
    </subcellularLocation>
</comment>
<feature type="region of interest" description="Disordered" evidence="3">
    <location>
        <begin position="120"/>
        <end position="161"/>
    </location>
</feature>
<feature type="compositionally biased region" description="Polar residues" evidence="3">
    <location>
        <begin position="695"/>
        <end position="726"/>
    </location>
</feature>
<dbReference type="GO" id="GO:0008270">
    <property type="term" value="F:zinc ion binding"/>
    <property type="evidence" value="ECO:0007669"/>
    <property type="project" value="InterPro"/>
</dbReference>
<dbReference type="EMBL" id="NCSJ02000493">
    <property type="protein sequence ID" value="RFU24179.1"/>
    <property type="molecule type" value="Genomic_DNA"/>
</dbReference>
<gene>
    <name evidence="5" type="ORF">B7463_g12164</name>
</gene>
<feature type="compositionally biased region" description="Low complexity" evidence="3">
    <location>
        <begin position="727"/>
        <end position="738"/>
    </location>
</feature>
<evidence type="ECO:0000256" key="2">
    <source>
        <dbReference type="ARBA" id="ARBA00023242"/>
    </source>
</evidence>
<organism evidence="5 6">
    <name type="scientific">Scytalidium lignicola</name>
    <name type="common">Hyphomycete</name>
    <dbReference type="NCBI Taxonomy" id="5539"/>
    <lineage>
        <taxon>Eukaryota</taxon>
        <taxon>Fungi</taxon>
        <taxon>Dikarya</taxon>
        <taxon>Ascomycota</taxon>
        <taxon>Pezizomycotina</taxon>
        <taxon>Leotiomycetes</taxon>
        <taxon>Leotiomycetes incertae sedis</taxon>
        <taxon>Scytalidium</taxon>
    </lineage>
</organism>
<feature type="compositionally biased region" description="Polar residues" evidence="3">
    <location>
        <begin position="744"/>
        <end position="754"/>
    </location>
</feature>
<dbReference type="GO" id="GO:0003677">
    <property type="term" value="F:DNA binding"/>
    <property type="evidence" value="ECO:0007669"/>
    <property type="project" value="InterPro"/>
</dbReference>
<dbReference type="PANTHER" id="PTHR31001:SF40">
    <property type="entry name" value="ZN(II)2CYS6 TRANSCRIPTION FACTOR (EUROFUNG)"/>
    <property type="match status" value="1"/>
</dbReference>
<dbReference type="Pfam" id="PF04082">
    <property type="entry name" value="Fungal_trans"/>
    <property type="match status" value="1"/>
</dbReference>
<dbReference type="InterPro" id="IPR007219">
    <property type="entry name" value="XnlR_reg_dom"/>
</dbReference>
<feature type="region of interest" description="Disordered" evidence="3">
    <location>
        <begin position="689"/>
        <end position="757"/>
    </location>
</feature>
<comment type="caution">
    <text evidence="5">The sequence shown here is derived from an EMBL/GenBank/DDBJ whole genome shotgun (WGS) entry which is preliminary data.</text>
</comment>
<dbReference type="OMA" id="DYHIARY"/>
<protein>
    <recommendedName>
        <fullName evidence="4">Xylanolytic transcriptional activator regulatory domain-containing protein</fullName>
    </recommendedName>
</protein>
<evidence type="ECO:0000313" key="6">
    <source>
        <dbReference type="Proteomes" id="UP000258309"/>
    </source>
</evidence>
<feature type="domain" description="Xylanolytic transcriptional activator regulatory" evidence="4">
    <location>
        <begin position="229"/>
        <end position="418"/>
    </location>
</feature>
<dbReference type="GO" id="GO:0005634">
    <property type="term" value="C:nucleus"/>
    <property type="evidence" value="ECO:0007669"/>
    <property type="project" value="UniProtKB-SubCell"/>
</dbReference>
<dbReference type="OrthoDB" id="3989227at2759"/>
<keyword evidence="6" id="KW-1185">Reference proteome</keyword>
<evidence type="ECO:0000259" key="4">
    <source>
        <dbReference type="Pfam" id="PF04082"/>
    </source>
</evidence>
<reference evidence="5 6" key="1">
    <citation type="submission" date="2018-05" db="EMBL/GenBank/DDBJ databases">
        <title>Draft genome sequence of Scytalidium lignicola DSM 105466, a ubiquitous saprotrophic fungus.</title>
        <authorList>
            <person name="Buettner E."/>
            <person name="Gebauer A.M."/>
            <person name="Hofrichter M."/>
            <person name="Liers C."/>
            <person name="Kellner H."/>
        </authorList>
    </citation>
    <scope>NUCLEOTIDE SEQUENCE [LARGE SCALE GENOMIC DNA]</scope>
    <source>
        <strain evidence="5 6">DSM 105466</strain>
    </source>
</reference>
<keyword evidence="2" id="KW-0539">Nucleus</keyword>
<dbReference type="Proteomes" id="UP000258309">
    <property type="component" value="Unassembled WGS sequence"/>
</dbReference>
<name>A0A3E2GSU9_SCYLI</name>